<name>N1V4D6_9MICC</name>
<feature type="compositionally biased region" description="Basic and acidic residues" evidence="1">
    <location>
        <begin position="1"/>
        <end position="22"/>
    </location>
</feature>
<organism evidence="3 4">
    <name type="scientific">Arthrobacter crystallopoietes BAB-32</name>
    <dbReference type="NCBI Taxonomy" id="1246476"/>
    <lineage>
        <taxon>Bacteria</taxon>
        <taxon>Bacillati</taxon>
        <taxon>Actinomycetota</taxon>
        <taxon>Actinomycetes</taxon>
        <taxon>Micrococcales</taxon>
        <taxon>Micrococcaceae</taxon>
        <taxon>Crystallibacter</taxon>
    </lineage>
</organism>
<keyword evidence="4" id="KW-1185">Reference proteome</keyword>
<accession>N1V4D6</accession>
<proteinExistence type="predicted"/>
<protein>
    <recommendedName>
        <fullName evidence="2">Hemerythrin-like domain-containing protein</fullName>
    </recommendedName>
</protein>
<dbReference type="EMBL" id="ANPE02000200">
    <property type="protein sequence ID" value="EMY33113.1"/>
    <property type="molecule type" value="Genomic_DNA"/>
</dbReference>
<sequence length="178" mass="19830">MVNEGKDATSDRHAQAAVEHHHQQMLQRMTQLTDTLADAVERGDSSAAHDAKNTLVEWCENDLLPHALAEEKFLYEMARERPDASMLVTGMLVEHRTIVNSLEELRGLQGVRAAAMARALERLFALHLEKENKLLLPFIVEQPDLSLVAAVQGLHELTGELQAEGSGHRHTTTETKLD</sequence>
<evidence type="ECO:0000313" key="4">
    <source>
        <dbReference type="Proteomes" id="UP000010729"/>
    </source>
</evidence>
<dbReference type="AlphaFoldDB" id="N1V4D6"/>
<reference evidence="3 4" key="1">
    <citation type="journal article" date="2013" name="Genome Announc.">
        <title>Draft Genome Sequence of Arthrobacter crystallopoietes Strain BAB-32, Revealing Genes for Bioremediation.</title>
        <authorList>
            <person name="Joshi M.N."/>
            <person name="Pandit A.S."/>
            <person name="Sharma A."/>
            <person name="Pandya R.V."/>
            <person name="Desai S.M."/>
            <person name="Saxena A.K."/>
            <person name="Bagatharia S.B."/>
        </authorList>
    </citation>
    <scope>NUCLEOTIDE SEQUENCE [LARGE SCALE GENOMIC DNA]</scope>
    <source>
        <strain evidence="3 4">BAB-32</strain>
    </source>
</reference>
<dbReference type="InterPro" id="IPR012312">
    <property type="entry name" value="Hemerythrin-like"/>
</dbReference>
<dbReference type="RefSeq" id="WP_005271833.1">
    <property type="nucleotide sequence ID" value="NZ_ANPE02000200.1"/>
</dbReference>
<evidence type="ECO:0000259" key="2">
    <source>
        <dbReference type="Pfam" id="PF01814"/>
    </source>
</evidence>
<feature type="region of interest" description="Disordered" evidence="1">
    <location>
        <begin position="1"/>
        <end position="23"/>
    </location>
</feature>
<feature type="domain" description="Hemerythrin-like" evidence="2">
    <location>
        <begin position="16"/>
        <end position="139"/>
    </location>
</feature>
<evidence type="ECO:0000256" key="1">
    <source>
        <dbReference type="SAM" id="MobiDB-lite"/>
    </source>
</evidence>
<dbReference type="OrthoDB" id="8451629at2"/>
<dbReference type="Gene3D" id="1.20.120.520">
    <property type="entry name" value="nmb1532 protein domain like"/>
    <property type="match status" value="1"/>
</dbReference>
<evidence type="ECO:0000313" key="3">
    <source>
        <dbReference type="EMBL" id="EMY33113.1"/>
    </source>
</evidence>
<gene>
    <name evidence="3" type="ORF">D477_016620</name>
</gene>
<dbReference type="Proteomes" id="UP000010729">
    <property type="component" value="Unassembled WGS sequence"/>
</dbReference>
<dbReference type="Pfam" id="PF01814">
    <property type="entry name" value="Hemerythrin"/>
    <property type="match status" value="1"/>
</dbReference>
<comment type="caution">
    <text evidence="3">The sequence shown here is derived from an EMBL/GenBank/DDBJ whole genome shotgun (WGS) entry which is preliminary data.</text>
</comment>